<dbReference type="GeneID" id="44996847"/>
<organism evidence="1 2">
    <name type="scientific">Clostridium acetobutylicum (strain ATCC 824 / DSM 792 / JCM 1419 / IAM 19013 / LMG 5710 / NBRC 13948 / NRRL B-527 / VKM B-1787 / 2291 / W)</name>
    <dbReference type="NCBI Taxonomy" id="272562"/>
    <lineage>
        <taxon>Bacteria</taxon>
        <taxon>Bacillati</taxon>
        <taxon>Bacillota</taxon>
        <taxon>Clostridia</taxon>
        <taxon>Eubacteriales</taxon>
        <taxon>Clostridiaceae</taxon>
        <taxon>Clostridium</taxon>
    </lineage>
</organism>
<evidence type="ECO:0000313" key="1">
    <source>
        <dbReference type="EMBL" id="AAK78316.1"/>
    </source>
</evidence>
<name>Q97M63_CLOAB</name>
<dbReference type="Proteomes" id="UP000000814">
    <property type="component" value="Chromosome"/>
</dbReference>
<accession>Q97M63</accession>
<proteinExistence type="predicted"/>
<dbReference type="AlphaFoldDB" id="Q97M63"/>
<dbReference type="STRING" id="272562.CA_C0335"/>
<reference evidence="1 2" key="1">
    <citation type="journal article" date="2001" name="J. Bacteriol.">
        <title>Genome sequence and comparative analysis of the solvent-producing bacterium Clostridium acetobutylicum.</title>
        <authorList>
            <person name="Nolling J."/>
            <person name="Breton G."/>
            <person name="Omelchenko M.V."/>
            <person name="Makarova K.S."/>
            <person name="Zeng Q."/>
            <person name="Gibson R."/>
            <person name="Lee H.M."/>
            <person name="Dubois J."/>
            <person name="Qiu D."/>
            <person name="Hitti J."/>
            <person name="Wolf Y.I."/>
            <person name="Tatusov R.L."/>
            <person name="Sabathe F."/>
            <person name="Doucette-Stamm L."/>
            <person name="Soucaille P."/>
            <person name="Daly M.J."/>
            <person name="Bennett G.N."/>
            <person name="Koonin E.V."/>
            <person name="Smith D.R."/>
        </authorList>
    </citation>
    <scope>NUCLEOTIDE SEQUENCE [LARGE SCALE GENOMIC DNA]</scope>
    <source>
        <strain evidence="2">ATCC 824 / DSM 792 / JCM 1419 / LMG 5710 / VKM B-1787</strain>
    </source>
</reference>
<dbReference type="PIR" id="A96941">
    <property type="entry name" value="A96941"/>
</dbReference>
<sequence>MAGGMGQFSVYDTGKAEHTLWTNPEARAQLMAQMGNWWNQIRSGNAYVMGQTAAVAASVLVAPEDIGATASDAGKAESLLGKVGTFSKSIAISSAENAKSVINLPGRALDDVKKAAGFVNGKLLPASGEAVKSFGKVLKNTGKDLKGLTRQVEAEMPGVGRVSVGSNIEFSEVVNDFKNGVGNIKDNFVKAVKSGNGVESKTEIKLGKADLDVYRAQIGVPERNTVSVGKTDVKGLEGKKFNGASPEVRKEGGLQGLDDIFPNRGITAPYDKSIPGHKQFMEHAEEGSIAEFEDAIEKAGLKPEDVKGTFYIHQSNPRGVCDKCTLGLFKPDIYGRKGIFKQLTDKYPNLKIKVTTQMDYSIEFPRGTLSFEVKNGEVLNAVQVRKNPKNKFQFSHYPEQE</sequence>
<dbReference type="HOGENOM" id="CLU_686433_0_0_9"/>
<dbReference type="OrthoDB" id="6636741at2"/>
<keyword evidence="2" id="KW-1185">Reference proteome</keyword>
<gene>
    <name evidence="1" type="ordered locus">CA_C0335</name>
</gene>
<evidence type="ECO:0000313" key="2">
    <source>
        <dbReference type="Proteomes" id="UP000000814"/>
    </source>
</evidence>
<dbReference type="KEGG" id="cac:CA_C0335"/>
<dbReference type="EMBL" id="AE001437">
    <property type="protein sequence ID" value="AAK78316.1"/>
    <property type="molecule type" value="Genomic_DNA"/>
</dbReference>
<dbReference type="RefSeq" id="WP_010963658.1">
    <property type="nucleotide sequence ID" value="NC_003030.1"/>
</dbReference>
<protein>
    <submittedName>
        <fullName evidence="1">Uncharacterized protein</fullName>
    </submittedName>
</protein>
<dbReference type="eggNOG" id="COG5585">
    <property type="taxonomic scope" value="Bacteria"/>
</dbReference>
<dbReference type="PATRIC" id="fig|272562.8.peg.528"/>